<organism evidence="7 8">
    <name type="scientific">Aurantimonas aggregata</name>
    <dbReference type="NCBI Taxonomy" id="2047720"/>
    <lineage>
        <taxon>Bacteria</taxon>
        <taxon>Pseudomonadati</taxon>
        <taxon>Pseudomonadota</taxon>
        <taxon>Alphaproteobacteria</taxon>
        <taxon>Hyphomicrobiales</taxon>
        <taxon>Aurantimonadaceae</taxon>
        <taxon>Aurantimonas</taxon>
    </lineage>
</organism>
<gene>
    <name evidence="7" type="ORF">GTW51_13505</name>
</gene>
<dbReference type="PANTHER" id="PTHR43280">
    <property type="entry name" value="ARAC-FAMILY TRANSCRIPTIONAL REGULATOR"/>
    <property type="match status" value="1"/>
</dbReference>
<dbReference type="InterPro" id="IPR018060">
    <property type="entry name" value="HTH_AraC"/>
</dbReference>
<evidence type="ECO:0000313" key="7">
    <source>
        <dbReference type="EMBL" id="NDV87717.1"/>
    </source>
</evidence>
<dbReference type="EMBL" id="JAAAMJ010000010">
    <property type="protein sequence ID" value="NDV87717.1"/>
    <property type="molecule type" value="Genomic_DNA"/>
</dbReference>
<keyword evidence="5" id="KW-0812">Transmembrane</keyword>
<reference evidence="7 8" key="1">
    <citation type="submission" date="2020-01" db="EMBL/GenBank/DDBJ databases">
        <title>Genomes of bacteria type strains.</title>
        <authorList>
            <person name="Chen J."/>
            <person name="Zhu S."/>
            <person name="Chen J."/>
        </authorList>
    </citation>
    <scope>NUCLEOTIDE SEQUENCE [LARGE SCALE GENOMIC DNA]</scope>
    <source>
        <strain evidence="7 8">KCTC 52919</strain>
    </source>
</reference>
<dbReference type="Proteomes" id="UP000476332">
    <property type="component" value="Unassembled WGS sequence"/>
</dbReference>
<dbReference type="GO" id="GO:0003700">
    <property type="term" value="F:DNA-binding transcription factor activity"/>
    <property type="evidence" value="ECO:0007669"/>
    <property type="project" value="InterPro"/>
</dbReference>
<dbReference type="SUPFAM" id="SSF46689">
    <property type="entry name" value="Homeodomain-like"/>
    <property type="match status" value="1"/>
</dbReference>
<feature type="transmembrane region" description="Helical" evidence="5">
    <location>
        <begin position="90"/>
        <end position="107"/>
    </location>
</feature>
<evidence type="ECO:0000256" key="1">
    <source>
        <dbReference type="ARBA" id="ARBA00023015"/>
    </source>
</evidence>
<feature type="region of interest" description="Disordered" evidence="4">
    <location>
        <begin position="332"/>
        <end position="358"/>
    </location>
</feature>
<dbReference type="PANTHER" id="PTHR43280:SF29">
    <property type="entry name" value="ARAC-FAMILY TRANSCRIPTIONAL REGULATOR"/>
    <property type="match status" value="1"/>
</dbReference>
<feature type="transmembrane region" description="Helical" evidence="5">
    <location>
        <begin position="151"/>
        <end position="171"/>
    </location>
</feature>
<name>A0A6L9MIT6_9HYPH</name>
<feature type="transmembrane region" description="Helical" evidence="5">
    <location>
        <begin position="113"/>
        <end position="130"/>
    </location>
</feature>
<protein>
    <submittedName>
        <fullName evidence="7">Helix-turn-helix domain-containing protein</fullName>
    </submittedName>
</protein>
<keyword evidence="2" id="KW-0238">DNA-binding</keyword>
<dbReference type="Gene3D" id="1.10.10.60">
    <property type="entry name" value="Homeodomain-like"/>
    <property type="match status" value="1"/>
</dbReference>
<feature type="transmembrane region" description="Helical" evidence="5">
    <location>
        <begin position="183"/>
        <end position="205"/>
    </location>
</feature>
<keyword evidence="5" id="KW-0472">Membrane</keyword>
<evidence type="ECO:0000256" key="5">
    <source>
        <dbReference type="SAM" id="Phobius"/>
    </source>
</evidence>
<feature type="transmembrane region" description="Helical" evidence="5">
    <location>
        <begin position="30"/>
        <end position="47"/>
    </location>
</feature>
<keyword evidence="8" id="KW-1185">Reference proteome</keyword>
<comment type="caution">
    <text evidence="7">The sequence shown here is derived from an EMBL/GenBank/DDBJ whole genome shotgun (WGS) entry which is preliminary data.</text>
</comment>
<evidence type="ECO:0000256" key="3">
    <source>
        <dbReference type="ARBA" id="ARBA00023163"/>
    </source>
</evidence>
<keyword evidence="3" id="KW-0804">Transcription</keyword>
<feature type="transmembrane region" description="Helical" evidence="5">
    <location>
        <begin position="59"/>
        <end position="78"/>
    </location>
</feature>
<accession>A0A6L9MIT6</accession>
<evidence type="ECO:0000256" key="2">
    <source>
        <dbReference type="ARBA" id="ARBA00023125"/>
    </source>
</evidence>
<feature type="transmembrane region" description="Helical" evidence="5">
    <location>
        <begin position="6"/>
        <end position="23"/>
    </location>
</feature>
<feature type="domain" description="HTH araC/xylS-type" evidence="6">
    <location>
        <begin position="230"/>
        <end position="335"/>
    </location>
</feature>
<evidence type="ECO:0000259" key="6">
    <source>
        <dbReference type="PROSITE" id="PS01124"/>
    </source>
</evidence>
<dbReference type="AlphaFoldDB" id="A0A6L9MIT6"/>
<dbReference type="RefSeq" id="WP_163044470.1">
    <property type="nucleotide sequence ID" value="NZ_JAAAMJ010000010.1"/>
</dbReference>
<keyword evidence="5" id="KW-1133">Transmembrane helix</keyword>
<evidence type="ECO:0000256" key="4">
    <source>
        <dbReference type="SAM" id="MobiDB-lite"/>
    </source>
</evidence>
<proteinExistence type="predicted"/>
<dbReference type="InterPro" id="IPR009057">
    <property type="entry name" value="Homeodomain-like_sf"/>
</dbReference>
<evidence type="ECO:0000313" key="8">
    <source>
        <dbReference type="Proteomes" id="UP000476332"/>
    </source>
</evidence>
<dbReference type="GO" id="GO:0043565">
    <property type="term" value="F:sequence-specific DNA binding"/>
    <property type="evidence" value="ECO:0007669"/>
    <property type="project" value="InterPro"/>
</dbReference>
<dbReference type="PROSITE" id="PS01124">
    <property type="entry name" value="HTH_ARAC_FAMILY_2"/>
    <property type="match status" value="1"/>
</dbReference>
<dbReference type="SMART" id="SM00342">
    <property type="entry name" value="HTH_ARAC"/>
    <property type="match status" value="1"/>
</dbReference>
<dbReference type="Pfam" id="PF12833">
    <property type="entry name" value="HTH_18"/>
    <property type="match status" value="1"/>
</dbReference>
<keyword evidence="1" id="KW-0805">Transcription regulation</keyword>
<sequence length="358" mass="38691">MIFVPLPFVVSVLLVTILAQSLRRGDAPRLFLLLIAAYAVQSVLIGLRWGYDLREVRPLMALLATLIAPLAWLSFRSLAEEGRTTTLRRFWPHCLPAIAVVGLMLAWPDPVGLLIIAVFLFYGVALLWLARLGPDGLVASRLDGALRSHRALQVTGLALLGSAIIDILVSADLAWNGGAHSGAVISVANVLALLVLGYAASIAGASSVAEEPTGRSAPIEPDSRPTPEDRAVAAAIEALMRDSEAFRDTELNLGRIARRLKLPARDVSRAVNRSFGMSVSQYVNDYRVKSACQLLAEADEPVTKIMFDAGFLTKSNFNREFLRVTGLNPTAWRQQHRERGTGSVSGTAGPAQLRPVSR</sequence>